<proteinExistence type="predicted"/>
<reference evidence="15" key="1">
    <citation type="submission" date="2025-08" db="UniProtKB">
        <authorList>
            <consortium name="RefSeq"/>
        </authorList>
    </citation>
    <scope>IDENTIFICATION</scope>
</reference>
<protein>
    <submittedName>
        <fullName evidence="15">NACHT, LRR and PYD domains-containing protein 3-like</fullName>
    </submittedName>
</protein>
<dbReference type="SUPFAM" id="SSF49899">
    <property type="entry name" value="Concanavalin A-like lectins/glucanases"/>
    <property type="match status" value="1"/>
</dbReference>
<keyword evidence="5" id="KW-0677">Repeat</keyword>
<evidence type="ECO:0000313" key="15">
    <source>
        <dbReference type="RefSeq" id="XP_030622869.1"/>
    </source>
</evidence>
<keyword evidence="8" id="KW-0862">Zinc</keyword>
<evidence type="ECO:0000256" key="9">
    <source>
        <dbReference type="ARBA" id="ARBA00022840"/>
    </source>
</evidence>
<dbReference type="InterPro" id="IPR029495">
    <property type="entry name" value="NACHT-assoc"/>
</dbReference>
<evidence type="ECO:0000259" key="10">
    <source>
        <dbReference type="SMART" id="SM00336"/>
    </source>
</evidence>
<dbReference type="InterPro" id="IPR006574">
    <property type="entry name" value="PRY"/>
</dbReference>
<dbReference type="PANTHER" id="PTHR24106">
    <property type="entry name" value="NACHT, LRR AND CARD DOMAINS-CONTAINING"/>
    <property type="match status" value="1"/>
</dbReference>
<dbReference type="Pfam" id="PF17776">
    <property type="entry name" value="NLRC4_HD2"/>
    <property type="match status" value="1"/>
</dbReference>
<evidence type="ECO:0000256" key="2">
    <source>
        <dbReference type="ARBA" id="ARBA00022490"/>
    </source>
</evidence>
<dbReference type="InterPro" id="IPR007111">
    <property type="entry name" value="NACHT_NTPase"/>
</dbReference>
<dbReference type="SMART" id="SM00368">
    <property type="entry name" value="LRR_RI"/>
    <property type="match status" value="5"/>
</dbReference>
<dbReference type="RefSeq" id="XP_030622869.1">
    <property type="nucleotide sequence ID" value="XM_030767009.1"/>
</dbReference>
<dbReference type="InterPro" id="IPR041267">
    <property type="entry name" value="NLRP_HD2"/>
</dbReference>
<organism evidence="14 15">
    <name type="scientific">Chanos chanos</name>
    <name type="common">Milkfish</name>
    <name type="synonym">Mugil chanos</name>
    <dbReference type="NCBI Taxonomy" id="29144"/>
    <lineage>
        <taxon>Eukaryota</taxon>
        <taxon>Metazoa</taxon>
        <taxon>Chordata</taxon>
        <taxon>Craniata</taxon>
        <taxon>Vertebrata</taxon>
        <taxon>Euteleostomi</taxon>
        <taxon>Actinopterygii</taxon>
        <taxon>Neopterygii</taxon>
        <taxon>Teleostei</taxon>
        <taxon>Ostariophysi</taxon>
        <taxon>Gonorynchiformes</taxon>
        <taxon>Chanidae</taxon>
        <taxon>Chanos</taxon>
    </lineage>
</organism>
<dbReference type="GO" id="GO:0005737">
    <property type="term" value="C:cytoplasm"/>
    <property type="evidence" value="ECO:0007669"/>
    <property type="project" value="UniProtKB-SubCell"/>
</dbReference>
<dbReference type="GeneID" id="115806337"/>
<dbReference type="SMART" id="SM00336">
    <property type="entry name" value="BBOX"/>
    <property type="match status" value="1"/>
</dbReference>
<dbReference type="InterPro" id="IPR001611">
    <property type="entry name" value="Leu-rich_rpt"/>
</dbReference>
<gene>
    <name evidence="15" type="primary">LOC115806337</name>
</gene>
<dbReference type="InterPro" id="IPR013320">
    <property type="entry name" value="ConA-like_dom_sf"/>
</dbReference>
<evidence type="ECO:0000256" key="5">
    <source>
        <dbReference type="ARBA" id="ARBA00022737"/>
    </source>
</evidence>
<evidence type="ECO:0000256" key="8">
    <source>
        <dbReference type="ARBA" id="ARBA00022833"/>
    </source>
</evidence>
<dbReference type="Pfam" id="PF13516">
    <property type="entry name" value="LRR_6"/>
    <property type="match status" value="3"/>
</dbReference>
<dbReference type="Gene3D" id="4.10.830.40">
    <property type="match status" value="1"/>
</dbReference>
<dbReference type="CDD" id="cd19802">
    <property type="entry name" value="Bbox1_TRIM8-like"/>
    <property type="match status" value="1"/>
</dbReference>
<keyword evidence="7" id="KW-0863">Zinc-finger</keyword>
<dbReference type="SUPFAM" id="SSF47986">
    <property type="entry name" value="DEATH domain"/>
    <property type="match status" value="1"/>
</dbReference>
<sequence length="1154" mass="131380">MCKEKLKDLVSIPCGHRYCRQCICKWDWSELVQVQQAEFSPANTEHCYTGPGDVACDFCTGRKLRAVKSCLTCPASLCENHVRLHYTIPALQRHTLVEVTGDLEQRLCQQHHRALEVFCKTDQTLICKVCAVEEHQGHSKLYRELSTLPDTLSFLKLMLENMKTEDFKTFKRELDKDYPECLGGKVENLDKSALVERMLESFGGEGSWRIIFNFKGAANVFGKVKEANKTNLRKKFQQTSERGKLAFFSEIYTELYITEGGSGEVNKEHEVRQIEMTSKTQTAQETPIKFSDIFKTLPGQRIHIRTVLTKGVAGIGKTFSVQKFILDWAEGKVNQDITVIVPLPFRDLNLKKEKYSLIQLLHHYAPELKDIKDIENEKLKLLLIFDGLDECQFPLDFKNNELCCDVTKSTSVDVLLTNLIKGNLLPSALLWITSRPVAANQIPLECINHVTEIHGFNDSQKEEYFRKRINDQNLANSIIKHIKSSRSLYIMCHIPVFCWLSATVLENMMNDAGTGEIPKTLTEMYTHFLLIQISLKNKKYHGARVENPKKLSESDKEMILKLGKLAFQQLKRSNLIFYEEDLRKCGIDVNKASEYSSVCTEIFREELGLYREKVFCFVHLSIQEHLAAVYAHFMFVNEKKNVLQTEGPGLEGDRLKVLHQSAVIKALQSKNGHLDLFLRFLLGLSLESNQILLQDLTTGSSDTWRRSFRSTLMFIKEKIREESSPERIINLFHCLNELNDNSLVEEIQTSFRSGTLLHDDLEPGQCSALAYMFLISEEVLDEFDLKMYKTSAAGQQRLLPVLRTCRKARITTLLKNRSSVNSPLKELDLSCNSLADSGVKLLCVGLMSPHCNLQKLGLNGCSLTPTCCVHLASVLRSPHSNLRELELRDNDLWDSGVKQLSGGLKDPHCKIQILGLSGCLITEEGCASLASALSSNPSHLRELDLSYNHPGTLGKTYLSALQRGRQCKLEKLELDHAGECRVKPGLRKYACQLTLDQRSTQRKLTLSEGSRVGTWTLAEQSYPDHPDRSKTHPQILCREALTERCYWKVEWTGKSVFIGAAYKNVNKNQSFGLLTQWNRFSFWQNGRRTAELSPPHPYNSVGVYLDWDAGILSFYRVFNETLTHLHTFYTTFTEPLYAGFTIYGDSEVTLCEVE</sequence>
<dbReference type="Gene3D" id="3.30.160.60">
    <property type="entry name" value="Classic Zinc Finger"/>
    <property type="match status" value="1"/>
</dbReference>
<dbReference type="SMART" id="SM01288">
    <property type="entry name" value="FISNA"/>
    <property type="match status" value="1"/>
</dbReference>
<dbReference type="Pfam" id="PF17779">
    <property type="entry name" value="WHD_NOD2"/>
    <property type="match status" value="1"/>
</dbReference>
<dbReference type="Pfam" id="PF05729">
    <property type="entry name" value="NACHT"/>
    <property type="match status" value="1"/>
</dbReference>
<dbReference type="Pfam" id="PF00643">
    <property type="entry name" value="zf-B_box"/>
    <property type="match status" value="1"/>
</dbReference>
<evidence type="ECO:0000256" key="4">
    <source>
        <dbReference type="ARBA" id="ARBA00022723"/>
    </source>
</evidence>
<dbReference type="Pfam" id="PF13765">
    <property type="entry name" value="PRY"/>
    <property type="match status" value="1"/>
</dbReference>
<dbReference type="Pfam" id="PF14484">
    <property type="entry name" value="FISNA"/>
    <property type="match status" value="1"/>
</dbReference>
<keyword evidence="2" id="KW-0963">Cytoplasm</keyword>
<dbReference type="Gene3D" id="3.80.10.10">
    <property type="entry name" value="Ribonuclease Inhibitor"/>
    <property type="match status" value="1"/>
</dbReference>
<dbReference type="SUPFAM" id="SSF57845">
    <property type="entry name" value="B-box zinc-binding domain"/>
    <property type="match status" value="1"/>
</dbReference>
<evidence type="ECO:0000259" key="12">
    <source>
        <dbReference type="SMART" id="SM00589"/>
    </source>
</evidence>
<dbReference type="OrthoDB" id="120976at2759"/>
<feature type="domain" description="FISNA" evidence="13">
    <location>
        <begin position="227"/>
        <end position="295"/>
    </location>
</feature>
<dbReference type="Gene3D" id="1.10.533.10">
    <property type="entry name" value="Death Domain, Fas"/>
    <property type="match status" value="1"/>
</dbReference>
<feature type="domain" description="B box-type" evidence="10">
    <location>
        <begin position="103"/>
        <end position="143"/>
    </location>
</feature>
<dbReference type="FunFam" id="3.40.50.300:FF:001524">
    <property type="entry name" value="Si:dkey-126g1.7"/>
    <property type="match status" value="1"/>
</dbReference>
<dbReference type="InterPro" id="IPR000315">
    <property type="entry name" value="Znf_B-box"/>
</dbReference>
<dbReference type="SUPFAM" id="SSF52047">
    <property type="entry name" value="RNI-like"/>
    <property type="match status" value="1"/>
</dbReference>
<dbReference type="InParanoid" id="A0A6J2US31"/>
<dbReference type="Gene3D" id="3.40.50.300">
    <property type="entry name" value="P-loop containing nucleotide triphosphate hydrolases"/>
    <property type="match status" value="1"/>
</dbReference>
<evidence type="ECO:0000256" key="7">
    <source>
        <dbReference type="ARBA" id="ARBA00022771"/>
    </source>
</evidence>
<evidence type="ECO:0000259" key="13">
    <source>
        <dbReference type="SMART" id="SM01288"/>
    </source>
</evidence>
<dbReference type="Gene3D" id="2.60.120.920">
    <property type="match status" value="1"/>
</dbReference>
<comment type="subcellular location">
    <subcellularLocation>
        <location evidence="1">Cytoplasm</location>
    </subcellularLocation>
</comment>
<accession>A0A6J2US31</accession>
<dbReference type="InterPro" id="IPR043136">
    <property type="entry name" value="B30.2/SPRY_sf"/>
</dbReference>
<evidence type="ECO:0000256" key="1">
    <source>
        <dbReference type="ARBA" id="ARBA00004496"/>
    </source>
</evidence>
<keyword evidence="3" id="KW-0433">Leucine-rich repeat</keyword>
<dbReference type="Pfam" id="PF00097">
    <property type="entry name" value="zf-C3HC4"/>
    <property type="match status" value="1"/>
</dbReference>
<dbReference type="InterPro" id="IPR017907">
    <property type="entry name" value="Znf_RING_CS"/>
</dbReference>
<dbReference type="AlphaFoldDB" id="A0A6J2US31"/>
<dbReference type="PROSITE" id="PS00518">
    <property type="entry name" value="ZF_RING_1"/>
    <property type="match status" value="1"/>
</dbReference>
<dbReference type="InterPro" id="IPR041075">
    <property type="entry name" value="NOD1/2_WH"/>
</dbReference>
<dbReference type="InterPro" id="IPR004020">
    <property type="entry name" value="DAPIN"/>
</dbReference>
<evidence type="ECO:0000256" key="6">
    <source>
        <dbReference type="ARBA" id="ARBA00022741"/>
    </source>
</evidence>
<dbReference type="InterPro" id="IPR018957">
    <property type="entry name" value="Znf_C3HC4_RING-type"/>
</dbReference>
<feature type="domain" description="SPRY-associated" evidence="12">
    <location>
        <begin position="990"/>
        <end position="1042"/>
    </location>
</feature>
<dbReference type="InterPro" id="IPR051261">
    <property type="entry name" value="NLR"/>
</dbReference>
<keyword evidence="14" id="KW-1185">Reference proteome</keyword>
<feature type="domain" description="SPRY" evidence="11">
    <location>
        <begin position="1042"/>
        <end position="1154"/>
    </location>
</feature>
<evidence type="ECO:0000259" key="11">
    <source>
        <dbReference type="SMART" id="SM00449"/>
    </source>
</evidence>
<dbReference type="Pfam" id="PF00622">
    <property type="entry name" value="SPRY"/>
    <property type="match status" value="1"/>
</dbReference>
<keyword evidence="9" id="KW-0067">ATP-binding</keyword>
<dbReference type="Proteomes" id="UP000504632">
    <property type="component" value="Chromosome 3"/>
</dbReference>
<dbReference type="CDD" id="cd19769">
    <property type="entry name" value="Bbox2_TRIM16-like"/>
    <property type="match status" value="1"/>
</dbReference>
<dbReference type="SMART" id="SM00589">
    <property type="entry name" value="PRY"/>
    <property type="match status" value="1"/>
</dbReference>
<evidence type="ECO:0000256" key="3">
    <source>
        <dbReference type="ARBA" id="ARBA00022614"/>
    </source>
</evidence>
<dbReference type="GO" id="GO:0005524">
    <property type="term" value="F:ATP binding"/>
    <property type="evidence" value="ECO:0007669"/>
    <property type="project" value="UniProtKB-KW"/>
</dbReference>
<evidence type="ECO:0000313" key="14">
    <source>
        <dbReference type="Proteomes" id="UP000504632"/>
    </source>
</evidence>
<keyword evidence="6" id="KW-0547">Nucleotide-binding</keyword>
<dbReference type="SUPFAM" id="SSF57850">
    <property type="entry name" value="RING/U-box"/>
    <property type="match status" value="1"/>
</dbReference>
<dbReference type="InterPro" id="IPR003877">
    <property type="entry name" value="SPRY_dom"/>
</dbReference>
<dbReference type="InterPro" id="IPR011029">
    <property type="entry name" value="DEATH-like_dom_sf"/>
</dbReference>
<dbReference type="Pfam" id="PF02758">
    <property type="entry name" value="PYRIN"/>
    <property type="match status" value="1"/>
</dbReference>
<name>A0A6J2US31_CHACN</name>
<keyword evidence="4" id="KW-0479">Metal-binding</keyword>
<dbReference type="GO" id="GO:0008270">
    <property type="term" value="F:zinc ion binding"/>
    <property type="evidence" value="ECO:0007669"/>
    <property type="project" value="UniProtKB-KW"/>
</dbReference>
<dbReference type="InterPro" id="IPR032675">
    <property type="entry name" value="LRR_dom_sf"/>
</dbReference>
<dbReference type="InterPro" id="IPR027417">
    <property type="entry name" value="P-loop_NTPase"/>
</dbReference>
<dbReference type="SMART" id="SM00449">
    <property type="entry name" value="SPRY"/>
    <property type="match status" value="1"/>
</dbReference>